<gene>
    <name evidence="2" type="ORF">QTO34_006623</name>
</gene>
<dbReference type="EMBL" id="JAULJE010000017">
    <property type="protein sequence ID" value="KAK1333089.1"/>
    <property type="molecule type" value="Genomic_DNA"/>
</dbReference>
<keyword evidence="3" id="KW-1185">Reference proteome</keyword>
<protein>
    <submittedName>
        <fullName evidence="2">Uncharacterized protein</fullName>
    </submittedName>
</protein>
<feature type="compositionally biased region" description="Low complexity" evidence="1">
    <location>
        <begin position="306"/>
        <end position="318"/>
    </location>
</feature>
<feature type="compositionally biased region" description="Pro residues" evidence="1">
    <location>
        <begin position="348"/>
        <end position="359"/>
    </location>
</feature>
<feature type="compositionally biased region" description="Low complexity" evidence="1">
    <location>
        <begin position="22"/>
        <end position="37"/>
    </location>
</feature>
<dbReference type="Proteomes" id="UP001177744">
    <property type="component" value="Unassembled WGS sequence"/>
</dbReference>
<evidence type="ECO:0000256" key="1">
    <source>
        <dbReference type="SAM" id="MobiDB-lite"/>
    </source>
</evidence>
<sequence length="365" mass="38145">MEHRHMGRFPRTPTALPGSRLAAAAAVGQTEGAPRASAGGGARGCRGRPPPLPGPEPVHPKAPAPNRPKFTPAAPGAFPDTSCRAQWESARGPGEDSTPRTSSSKTSPGKGRCKDSWGGLGQPLPRTADSPQSNPKRPRGHLQPSPETAPFATVSPRDTRSRAVNTFQEKLRTPHGAALPSVRRPRGAHTHPSSALGRSPSRSPILRTKMSGRVTGQPPPGPTPGAGRTRCWCPGAAPRPGRGGERWTPGGAGRRGRRSTRDSPSARPPRRGGKGREGEDTIWQSTAAAPGSFQQPPPGRRRHEQAAAAAAAVPAAAVPHPPPPLPLASSLSPRPSPRCHGNVAPRRLAPPLPPFPPPRASREEC</sequence>
<feature type="region of interest" description="Disordered" evidence="1">
    <location>
        <begin position="1"/>
        <end position="365"/>
    </location>
</feature>
<feature type="compositionally biased region" description="Pro residues" evidence="1">
    <location>
        <begin position="48"/>
        <end position="66"/>
    </location>
</feature>
<dbReference type="AlphaFoldDB" id="A0AA40LIN3"/>
<feature type="compositionally biased region" description="Low complexity" evidence="1">
    <location>
        <begin position="225"/>
        <end position="240"/>
    </location>
</feature>
<comment type="caution">
    <text evidence="2">The sequence shown here is derived from an EMBL/GenBank/DDBJ whole genome shotgun (WGS) entry which is preliminary data.</text>
</comment>
<accession>A0AA40LIN3</accession>
<name>A0AA40LIN3_CNENI</name>
<evidence type="ECO:0000313" key="3">
    <source>
        <dbReference type="Proteomes" id="UP001177744"/>
    </source>
</evidence>
<evidence type="ECO:0000313" key="2">
    <source>
        <dbReference type="EMBL" id="KAK1333089.1"/>
    </source>
</evidence>
<organism evidence="2 3">
    <name type="scientific">Cnephaeus nilssonii</name>
    <name type="common">Northern bat</name>
    <name type="synonym">Eptesicus nilssonii</name>
    <dbReference type="NCBI Taxonomy" id="3371016"/>
    <lineage>
        <taxon>Eukaryota</taxon>
        <taxon>Metazoa</taxon>
        <taxon>Chordata</taxon>
        <taxon>Craniata</taxon>
        <taxon>Vertebrata</taxon>
        <taxon>Euteleostomi</taxon>
        <taxon>Mammalia</taxon>
        <taxon>Eutheria</taxon>
        <taxon>Laurasiatheria</taxon>
        <taxon>Chiroptera</taxon>
        <taxon>Yangochiroptera</taxon>
        <taxon>Vespertilionidae</taxon>
        <taxon>Cnephaeus</taxon>
    </lineage>
</organism>
<feature type="compositionally biased region" description="Low complexity" evidence="1">
    <location>
        <begin position="99"/>
        <end position="110"/>
    </location>
</feature>
<reference evidence="2" key="1">
    <citation type="submission" date="2023-06" db="EMBL/GenBank/DDBJ databases">
        <title>Reference genome for the Northern bat (Eptesicus nilssonii), a most northern bat species.</title>
        <authorList>
            <person name="Laine V.N."/>
            <person name="Pulliainen A.T."/>
            <person name="Lilley T.M."/>
        </authorList>
    </citation>
    <scope>NUCLEOTIDE SEQUENCE</scope>
    <source>
        <strain evidence="2">BLF_Eptnil</strain>
        <tissue evidence="2">Kidney</tissue>
    </source>
</reference>
<proteinExistence type="predicted"/>